<dbReference type="Proteomes" id="UP001176517">
    <property type="component" value="Unassembled WGS sequence"/>
</dbReference>
<gene>
    <name evidence="2" type="ORF">OC846_006914</name>
</gene>
<protein>
    <submittedName>
        <fullName evidence="2">Uncharacterized protein</fullName>
    </submittedName>
</protein>
<name>A0AAN6GKH5_9BASI</name>
<feature type="non-terminal residue" evidence="2">
    <location>
        <position position="1"/>
    </location>
</feature>
<keyword evidence="3" id="KW-1185">Reference proteome</keyword>
<evidence type="ECO:0000313" key="2">
    <source>
        <dbReference type="EMBL" id="KAK0541876.1"/>
    </source>
</evidence>
<comment type="caution">
    <text evidence="2">The sequence shown here is derived from an EMBL/GenBank/DDBJ whole genome shotgun (WGS) entry which is preliminary data.</text>
</comment>
<sequence>GRSLVTTAHAGRLQSRVRREVLGSDLQDVQECSRARPACPALQETGSPRSGQPGGCIPDTRPVHQRA</sequence>
<proteinExistence type="predicted"/>
<evidence type="ECO:0000313" key="3">
    <source>
        <dbReference type="Proteomes" id="UP001176517"/>
    </source>
</evidence>
<evidence type="ECO:0000256" key="1">
    <source>
        <dbReference type="SAM" id="MobiDB-lite"/>
    </source>
</evidence>
<dbReference type="AlphaFoldDB" id="A0AAN6GKH5"/>
<organism evidence="2 3">
    <name type="scientific">Tilletia horrida</name>
    <dbReference type="NCBI Taxonomy" id="155126"/>
    <lineage>
        <taxon>Eukaryota</taxon>
        <taxon>Fungi</taxon>
        <taxon>Dikarya</taxon>
        <taxon>Basidiomycota</taxon>
        <taxon>Ustilaginomycotina</taxon>
        <taxon>Exobasidiomycetes</taxon>
        <taxon>Tilletiales</taxon>
        <taxon>Tilletiaceae</taxon>
        <taxon>Tilletia</taxon>
    </lineage>
</organism>
<accession>A0AAN6GKH5</accession>
<feature type="region of interest" description="Disordered" evidence="1">
    <location>
        <begin position="40"/>
        <end position="67"/>
    </location>
</feature>
<reference evidence="2" key="1">
    <citation type="journal article" date="2023" name="PhytoFront">
        <title>Draft Genome Resources of Seven Strains of Tilletia horrida, Causal Agent of Kernel Smut of Rice.</title>
        <authorList>
            <person name="Khanal S."/>
            <person name="Antony Babu S."/>
            <person name="Zhou X.G."/>
        </authorList>
    </citation>
    <scope>NUCLEOTIDE SEQUENCE</scope>
    <source>
        <strain evidence="2">TX6</strain>
    </source>
</reference>
<feature type="non-terminal residue" evidence="2">
    <location>
        <position position="67"/>
    </location>
</feature>
<dbReference type="EMBL" id="JAPDMZ010000708">
    <property type="protein sequence ID" value="KAK0541876.1"/>
    <property type="molecule type" value="Genomic_DNA"/>
</dbReference>